<feature type="domain" description="Phosphodiester glycosidase" evidence="2">
    <location>
        <begin position="229"/>
        <end position="402"/>
    </location>
</feature>
<evidence type="ECO:0000313" key="3">
    <source>
        <dbReference type="EMBL" id="MFD1528344.1"/>
    </source>
</evidence>
<keyword evidence="4" id="KW-1185">Reference proteome</keyword>
<comment type="caution">
    <text evidence="3">The sequence shown here is derived from an EMBL/GenBank/DDBJ whole genome shotgun (WGS) entry which is preliminary data.</text>
</comment>
<feature type="signal peptide" evidence="1">
    <location>
        <begin position="1"/>
        <end position="20"/>
    </location>
</feature>
<dbReference type="PANTHER" id="PTHR40446">
    <property type="entry name" value="N-ACETYLGLUCOSAMINE-1-PHOSPHODIESTER ALPHA-N-ACETYLGLUCOSAMINIDASE"/>
    <property type="match status" value="1"/>
</dbReference>
<dbReference type="PANTHER" id="PTHR40446:SF2">
    <property type="entry name" value="N-ACETYLGLUCOSAMINE-1-PHOSPHODIESTER ALPHA-N-ACETYLGLUCOSAMINIDASE"/>
    <property type="match status" value="1"/>
</dbReference>
<name>A0ABW4FEH6_9PSEU</name>
<protein>
    <submittedName>
        <fullName evidence="3">Phosphodiester glycosidase family protein</fullName>
    </submittedName>
</protein>
<dbReference type="RefSeq" id="WP_343988476.1">
    <property type="nucleotide sequence ID" value="NZ_BAAAJG010000029.1"/>
</dbReference>
<dbReference type="InterPro" id="IPR018711">
    <property type="entry name" value="NAGPA"/>
</dbReference>
<evidence type="ECO:0000256" key="1">
    <source>
        <dbReference type="SAM" id="SignalP"/>
    </source>
</evidence>
<evidence type="ECO:0000259" key="2">
    <source>
        <dbReference type="Pfam" id="PF09992"/>
    </source>
</evidence>
<dbReference type="EMBL" id="JBHUCP010000002">
    <property type="protein sequence ID" value="MFD1528344.1"/>
    <property type="molecule type" value="Genomic_DNA"/>
</dbReference>
<keyword evidence="3" id="KW-0326">Glycosidase</keyword>
<dbReference type="Proteomes" id="UP001597145">
    <property type="component" value="Unassembled WGS sequence"/>
</dbReference>
<proteinExistence type="predicted"/>
<keyword evidence="1" id="KW-0732">Signal</keyword>
<sequence length="404" mass="41359">MLVAAMAAVFALTLSLTGSPSPTPPPPVPQTQAGAQRVLGKLLPAAEVAPGVSHREFTTTAAAGEVNGDIVEVDLANPTVHVDLMTAGAVAARSGVEQMANRSGAVAGINGDFFDIDRTNAPVGPAVAGGRAVKAAVPHGRRMGPAVPGAEVDSVFAVDRTGIGRIDRLRLEASATTASATLPLVGLNQYAVPDGGIGIFTPDWGEVDRATTLCGSDTDRNAPCSPEQAEVVVHKGAVATTARPTDGRIAPGDITLTGRDQGAATLRALRVGEPVDVRYALVPASGIQPDFAIGGSPILRDGALVRGLDDRARAPRSAVGVGPNGRRMWLLTLDGRQDDSVGASLEELGSLLRELGIHNGVNLDGGGSSTLVYRDEGERSAMIVNNPSDPSARLVPNGIGVYVR</sequence>
<organism evidence="3 4">
    <name type="scientific">Pseudonocardia aurantiaca</name>
    <dbReference type="NCBI Taxonomy" id="75290"/>
    <lineage>
        <taxon>Bacteria</taxon>
        <taxon>Bacillati</taxon>
        <taxon>Actinomycetota</taxon>
        <taxon>Actinomycetes</taxon>
        <taxon>Pseudonocardiales</taxon>
        <taxon>Pseudonocardiaceae</taxon>
        <taxon>Pseudonocardia</taxon>
    </lineage>
</organism>
<gene>
    <name evidence="3" type="ORF">ACFSCY_02715</name>
</gene>
<evidence type="ECO:0000313" key="4">
    <source>
        <dbReference type="Proteomes" id="UP001597145"/>
    </source>
</evidence>
<dbReference type="Pfam" id="PF09992">
    <property type="entry name" value="NAGPA"/>
    <property type="match status" value="1"/>
</dbReference>
<keyword evidence="3" id="KW-0378">Hydrolase</keyword>
<accession>A0ABW4FEH6</accession>
<feature type="chain" id="PRO_5046322521" evidence="1">
    <location>
        <begin position="21"/>
        <end position="404"/>
    </location>
</feature>
<reference evidence="4" key="1">
    <citation type="journal article" date="2019" name="Int. J. Syst. Evol. Microbiol.">
        <title>The Global Catalogue of Microorganisms (GCM) 10K type strain sequencing project: providing services to taxonomists for standard genome sequencing and annotation.</title>
        <authorList>
            <consortium name="The Broad Institute Genomics Platform"/>
            <consortium name="The Broad Institute Genome Sequencing Center for Infectious Disease"/>
            <person name="Wu L."/>
            <person name="Ma J."/>
        </authorList>
    </citation>
    <scope>NUCLEOTIDE SEQUENCE [LARGE SCALE GENOMIC DNA]</scope>
    <source>
        <strain evidence="4">JCM 12165</strain>
    </source>
</reference>
<dbReference type="GO" id="GO:0016798">
    <property type="term" value="F:hydrolase activity, acting on glycosyl bonds"/>
    <property type="evidence" value="ECO:0007669"/>
    <property type="project" value="UniProtKB-KW"/>
</dbReference>